<gene>
    <name evidence="7" type="ORF">EV699_1176</name>
</gene>
<dbReference type="SUPFAM" id="SSF109998">
    <property type="entry name" value="Triger factor/SurA peptide-binding domain-like"/>
    <property type="match status" value="1"/>
</dbReference>
<accession>A0A4R2L392</accession>
<dbReference type="SUPFAM" id="SSF54534">
    <property type="entry name" value="FKBP-like"/>
    <property type="match status" value="1"/>
</dbReference>
<protein>
    <recommendedName>
        <fullName evidence="3">peptidylprolyl isomerase</fullName>
        <ecNumber evidence="3">5.2.1.8</ecNumber>
    </recommendedName>
</protein>
<evidence type="ECO:0000313" key="7">
    <source>
        <dbReference type="EMBL" id="TCO79697.1"/>
    </source>
</evidence>
<evidence type="ECO:0000256" key="4">
    <source>
        <dbReference type="ARBA" id="ARBA00023110"/>
    </source>
</evidence>
<feature type="domain" description="PpiC" evidence="6">
    <location>
        <begin position="100"/>
        <end position="202"/>
    </location>
</feature>
<dbReference type="InterPro" id="IPR023058">
    <property type="entry name" value="PPIase_PpiC_CS"/>
</dbReference>
<evidence type="ECO:0000256" key="1">
    <source>
        <dbReference type="ARBA" id="ARBA00000971"/>
    </source>
</evidence>
<evidence type="ECO:0000313" key="8">
    <source>
        <dbReference type="Proteomes" id="UP000295765"/>
    </source>
</evidence>
<keyword evidence="8" id="KW-1185">Reference proteome</keyword>
<evidence type="ECO:0000259" key="6">
    <source>
        <dbReference type="PROSITE" id="PS50198"/>
    </source>
</evidence>
<evidence type="ECO:0000256" key="3">
    <source>
        <dbReference type="ARBA" id="ARBA00013194"/>
    </source>
</evidence>
<dbReference type="InterPro" id="IPR000297">
    <property type="entry name" value="PPIase_PpiC"/>
</dbReference>
<evidence type="ECO:0000256" key="5">
    <source>
        <dbReference type="PROSITE-ProRule" id="PRU00278"/>
    </source>
</evidence>
<dbReference type="InterPro" id="IPR027304">
    <property type="entry name" value="Trigger_fact/SurA_dom_sf"/>
</dbReference>
<dbReference type="RefSeq" id="WP_132544309.1">
    <property type="nucleotide sequence ID" value="NZ_SLWY01000017.1"/>
</dbReference>
<reference evidence="7 8" key="1">
    <citation type="submission" date="2019-03" db="EMBL/GenBank/DDBJ databases">
        <title>Genomic Encyclopedia of Type Strains, Phase IV (KMG-IV): sequencing the most valuable type-strain genomes for metagenomic binning, comparative biology and taxonomic classification.</title>
        <authorList>
            <person name="Goeker M."/>
        </authorList>
    </citation>
    <scope>NUCLEOTIDE SEQUENCE [LARGE SCALE GENOMIC DNA]</scope>
    <source>
        <strain evidence="7 8">DSM 25287</strain>
    </source>
</reference>
<dbReference type="EMBL" id="SLWY01000017">
    <property type="protein sequence ID" value="TCO79697.1"/>
    <property type="molecule type" value="Genomic_DNA"/>
</dbReference>
<dbReference type="OrthoDB" id="9769613at2"/>
<keyword evidence="4 5" id="KW-0697">Rotamase</keyword>
<dbReference type="AlphaFoldDB" id="A0A4R2L392"/>
<comment type="catalytic activity">
    <reaction evidence="1">
        <text>[protein]-peptidylproline (omega=180) = [protein]-peptidylproline (omega=0)</text>
        <dbReference type="Rhea" id="RHEA:16237"/>
        <dbReference type="Rhea" id="RHEA-COMP:10747"/>
        <dbReference type="Rhea" id="RHEA-COMP:10748"/>
        <dbReference type="ChEBI" id="CHEBI:83833"/>
        <dbReference type="ChEBI" id="CHEBI:83834"/>
        <dbReference type="EC" id="5.2.1.8"/>
    </reaction>
</comment>
<proteinExistence type="inferred from homology"/>
<comment type="caution">
    <text evidence="7">The sequence shown here is derived from an EMBL/GenBank/DDBJ whole genome shotgun (WGS) entry which is preliminary data.</text>
</comment>
<evidence type="ECO:0000256" key="2">
    <source>
        <dbReference type="ARBA" id="ARBA00007656"/>
    </source>
</evidence>
<dbReference type="PROSITE" id="PS01096">
    <property type="entry name" value="PPIC_PPIASE_1"/>
    <property type="match status" value="1"/>
</dbReference>
<dbReference type="PANTHER" id="PTHR47245">
    <property type="entry name" value="PEPTIDYLPROLYL ISOMERASE"/>
    <property type="match status" value="1"/>
</dbReference>
<sequence length="258" mass="28657">MTITVNGVEIPLHAIHTEMQHHPAPSREQAEHQAAVALVLRELMLQEAHRLGVEPRADTGADAEDALIAALVEREVALPEPDESACRRYYDANPARFRAPDLFEVAHILFVAKPEVPEERAAARAKAEATLTELRATPERFAELAALRSDCPSKVMGGNLGQLSQGQTVPEFEHALMRMADGELRAEPVETRFGFHVVRLHRRIIGDPRPYEDVREGVAQYLREAVRHTALRQYLQILVGRADIQGITLEGSPSPLVQ</sequence>
<name>A0A4R2L392_9GAMM</name>
<keyword evidence="5 7" id="KW-0413">Isomerase</keyword>
<dbReference type="PANTHER" id="PTHR47245:SF2">
    <property type="entry name" value="PEPTIDYL-PROLYL CIS-TRANS ISOMERASE HP_0175-RELATED"/>
    <property type="match status" value="1"/>
</dbReference>
<dbReference type="PROSITE" id="PS50198">
    <property type="entry name" value="PPIC_PPIASE_2"/>
    <property type="match status" value="1"/>
</dbReference>
<dbReference type="Pfam" id="PF00639">
    <property type="entry name" value="Rotamase"/>
    <property type="match status" value="1"/>
</dbReference>
<comment type="similarity">
    <text evidence="2">Belongs to the PpiC/parvulin rotamase family.</text>
</comment>
<dbReference type="GO" id="GO:0003755">
    <property type="term" value="F:peptidyl-prolyl cis-trans isomerase activity"/>
    <property type="evidence" value="ECO:0007669"/>
    <property type="project" value="UniProtKB-KW"/>
</dbReference>
<dbReference type="EC" id="5.2.1.8" evidence="3"/>
<dbReference type="Gene3D" id="3.10.50.40">
    <property type="match status" value="1"/>
</dbReference>
<organism evidence="7 8">
    <name type="scientific">Plasticicumulans lactativorans</name>
    <dbReference type="NCBI Taxonomy" id="1133106"/>
    <lineage>
        <taxon>Bacteria</taxon>
        <taxon>Pseudomonadati</taxon>
        <taxon>Pseudomonadota</taxon>
        <taxon>Gammaproteobacteria</taxon>
        <taxon>Candidatus Competibacteraceae</taxon>
        <taxon>Plasticicumulans</taxon>
    </lineage>
</organism>
<dbReference type="InterPro" id="IPR050245">
    <property type="entry name" value="PrsA_foldase"/>
</dbReference>
<dbReference type="InterPro" id="IPR046357">
    <property type="entry name" value="PPIase_dom_sf"/>
</dbReference>
<dbReference type="Proteomes" id="UP000295765">
    <property type="component" value="Unassembled WGS sequence"/>
</dbReference>